<proteinExistence type="inferred from homology"/>
<sequence>MKLIQAQGLPAPAGHYSQAVEANGMVYLSGVLPQQGVVDPNVDTFQDQCESVFGQCEKILAAAGCEFSDVVQCTVYIVGIAHWPEFNATYARVFGAHKPARAVVPVPELHFGYSVEVQMVAARPSA</sequence>
<keyword evidence="3" id="KW-1185">Reference proteome</keyword>
<reference evidence="2 3" key="2">
    <citation type="submission" date="2021-08" db="EMBL/GenBank/DDBJ databases">
        <title>Massilia sp. R798.</title>
        <authorList>
            <person name="Baek J.H."/>
            <person name="Jung H.S."/>
            <person name="Kim K.R."/>
            <person name="Jeon C.O."/>
        </authorList>
    </citation>
    <scope>NUCLEOTIDE SEQUENCE [LARGE SCALE GENOMIC DNA]</scope>
    <source>
        <strain evidence="2 3">R798</strain>
    </source>
</reference>
<dbReference type="EMBL" id="JAFBIL020000005">
    <property type="protein sequence ID" value="MBZ2208195.1"/>
    <property type="molecule type" value="Genomic_DNA"/>
</dbReference>
<comment type="caution">
    <text evidence="2">The sequence shown here is derived from an EMBL/GenBank/DDBJ whole genome shotgun (WGS) entry which is preliminary data.</text>
</comment>
<dbReference type="InterPro" id="IPR035959">
    <property type="entry name" value="RutC-like_sf"/>
</dbReference>
<dbReference type="Gene3D" id="3.30.1330.40">
    <property type="entry name" value="RutC-like"/>
    <property type="match status" value="1"/>
</dbReference>
<reference evidence="2 3" key="1">
    <citation type="submission" date="2021-01" db="EMBL/GenBank/DDBJ databases">
        <authorList>
            <person name="Ruan W."/>
            <person name="Khan S.A."/>
            <person name="Jeon C.O."/>
        </authorList>
    </citation>
    <scope>NUCLEOTIDE SEQUENCE [LARGE SCALE GENOMIC DNA]</scope>
    <source>
        <strain evidence="2 3">R798</strain>
    </source>
</reference>
<dbReference type="RefSeq" id="WP_223468688.1">
    <property type="nucleotide sequence ID" value="NZ_JAFBIL020000005.1"/>
</dbReference>
<comment type="similarity">
    <text evidence="1">Belongs to the RutC family.</text>
</comment>
<organism evidence="2 3">
    <name type="scientific">Massilia soli</name>
    <dbReference type="NCBI Taxonomy" id="2792854"/>
    <lineage>
        <taxon>Bacteria</taxon>
        <taxon>Pseudomonadati</taxon>
        <taxon>Pseudomonadota</taxon>
        <taxon>Betaproteobacteria</taxon>
        <taxon>Burkholderiales</taxon>
        <taxon>Oxalobacteraceae</taxon>
        <taxon>Telluria group</taxon>
        <taxon>Massilia</taxon>
    </lineage>
</organism>
<dbReference type="InterPro" id="IPR006175">
    <property type="entry name" value="YjgF/YER057c/UK114"/>
</dbReference>
<gene>
    <name evidence="2" type="ORF">I4X03_013090</name>
</gene>
<evidence type="ECO:0000256" key="1">
    <source>
        <dbReference type="ARBA" id="ARBA00010552"/>
    </source>
</evidence>
<dbReference type="Pfam" id="PF01042">
    <property type="entry name" value="Ribonuc_L-PSP"/>
    <property type="match status" value="1"/>
</dbReference>
<evidence type="ECO:0000313" key="2">
    <source>
        <dbReference type="EMBL" id="MBZ2208195.1"/>
    </source>
</evidence>
<dbReference type="Proteomes" id="UP000809349">
    <property type="component" value="Unassembled WGS sequence"/>
</dbReference>
<dbReference type="PANTHER" id="PTHR11803">
    <property type="entry name" value="2-IMINOBUTANOATE/2-IMINOPROPANOATE DEAMINASE RIDA"/>
    <property type="match status" value="1"/>
</dbReference>
<dbReference type="SUPFAM" id="SSF55298">
    <property type="entry name" value="YjgF-like"/>
    <property type="match status" value="1"/>
</dbReference>
<accession>A0ABS7SPT0</accession>
<protein>
    <submittedName>
        <fullName evidence="2">RidA family protein</fullName>
    </submittedName>
</protein>
<dbReference type="CDD" id="cd00448">
    <property type="entry name" value="YjgF_YER057c_UK114_family"/>
    <property type="match status" value="1"/>
</dbReference>
<dbReference type="PANTHER" id="PTHR11803:SF58">
    <property type="entry name" value="PROTEIN HMF1-RELATED"/>
    <property type="match status" value="1"/>
</dbReference>
<name>A0ABS7SPT0_9BURK</name>
<evidence type="ECO:0000313" key="3">
    <source>
        <dbReference type="Proteomes" id="UP000809349"/>
    </source>
</evidence>